<evidence type="ECO:0000256" key="9">
    <source>
        <dbReference type="ARBA" id="ARBA00022989"/>
    </source>
</evidence>
<feature type="transmembrane region" description="Helical" evidence="13">
    <location>
        <begin position="224"/>
        <end position="245"/>
    </location>
</feature>
<evidence type="ECO:0000256" key="2">
    <source>
        <dbReference type="ARBA" id="ARBA00006257"/>
    </source>
</evidence>
<comment type="function">
    <text evidence="1 13">Plays a role in the flagellum-specific transport system.</text>
</comment>
<evidence type="ECO:0000256" key="1">
    <source>
        <dbReference type="ARBA" id="ARBA00003663"/>
    </source>
</evidence>
<dbReference type="GO" id="GO:0009306">
    <property type="term" value="P:protein secretion"/>
    <property type="evidence" value="ECO:0007669"/>
    <property type="project" value="UniProtKB-UniRule"/>
</dbReference>
<dbReference type="InterPro" id="IPR005837">
    <property type="entry name" value="FliP"/>
</dbReference>
<evidence type="ECO:0000256" key="12">
    <source>
        <dbReference type="ARBA" id="ARBA00023225"/>
    </source>
</evidence>
<dbReference type="RefSeq" id="WP_242610256.1">
    <property type="nucleotide sequence ID" value="NZ_SHKX01000013.1"/>
</dbReference>
<keyword evidence="9 13" id="KW-1133">Transmembrane helix</keyword>
<sequence length="251" mass="27431">MKKTGFRYLPHLAKIMALLVVALPAMAAVPGASEWSTMKAGQMGSPVGMFVMLTALSFLMFMLIAMTTFTRNIVVLSMVRQALGLQQTPPNLVLLLLAFFLTVFVMSPTLERSYEAGVKPFLANQMTLEEAGKASWTPLRDFMVHQTREADLALVHDMAGKPLPATVDELSPVNLVPAFMLSELRLAFQIGFVIFLPFLVIDLVVSSILMSLGMIMVPPVTISLPLKIMLFLMIDGWGLVAQVLVRSATGS</sequence>
<proteinExistence type="inferred from homology"/>
<keyword evidence="10 13" id="KW-0472">Membrane</keyword>
<feature type="transmembrane region" description="Helical" evidence="13">
    <location>
        <begin position="91"/>
        <end position="110"/>
    </location>
</feature>
<dbReference type="NCBIfam" id="NF009438">
    <property type="entry name" value="PRK12797.1"/>
    <property type="match status" value="1"/>
</dbReference>
<dbReference type="PROSITE" id="PS01060">
    <property type="entry name" value="FLIP_1"/>
    <property type="match status" value="1"/>
</dbReference>
<evidence type="ECO:0000256" key="5">
    <source>
        <dbReference type="ARBA" id="ARBA00022475"/>
    </source>
</evidence>
<keyword evidence="12 13" id="KW-1006">Bacterial flagellum protein export</keyword>
<dbReference type="InterPro" id="IPR005838">
    <property type="entry name" value="T3SS_IM_P"/>
</dbReference>
<keyword evidence="5 13" id="KW-1003">Cell membrane</keyword>
<dbReference type="PROSITE" id="PS01061">
    <property type="entry name" value="FLIP_2"/>
    <property type="match status" value="1"/>
</dbReference>
<keyword evidence="7 13" id="KW-1005">Bacterial flagellum biogenesis</keyword>
<accession>A0A4Q7YLC5</accession>
<feature type="chain" id="PRO_5020209816" description="Flagellar biosynthetic protein FliP" evidence="14">
    <location>
        <begin position="28"/>
        <end position="251"/>
    </location>
</feature>
<evidence type="ECO:0000256" key="13">
    <source>
        <dbReference type="RuleBase" id="RU362069"/>
    </source>
</evidence>
<keyword evidence="15" id="KW-0966">Cell projection</keyword>
<keyword evidence="14" id="KW-0732">Signal</keyword>
<dbReference type="PRINTS" id="PR01302">
    <property type="entry name" value="TYPE3IMPPROT"/>
</dbReference>
<evidence type="ECO:0000313" key="15">
    <source>
        <dbReference type="EMBL" id="RZU38492.1"/>
    </source>
</evidence>
<dbReference type="AlphaFoldDB" id="A0A4Q7YLC5"/>
<dbReference type="GO" id="GO:0005886">
    <property type="term" value="C:plasma membrane"/>
    <property type="evidence" value="ECO:0007669"/>
    <property type="project" value="UniProtKB-SubCell"/>
</dbReference>
<gene>
    <name evidence="13" type="primary">fliP</name>
    <name evidence="15" type="ORF">EV700_2426</name>
</gene>
<dbReference type="NCBIfam" id="TIGR01103">
    <property type="entry name" value="fliP"/>
    <property type="match status" value="1"/>
</dbReference>
<comment type="caution">
    <text evidence="15">The sequence shown here is derived from an EMBL/GenBank/DDBJ whole genome shotgun (WGS) entry which is preliminary data.</text>
</comment>
<dbReference type="PRINTS" id="PR00951">
    <property type="entry name" value="FLGBIOSNFLIP"/>
</dbReference>
<feature type="transmembrane region" description="Helical" evidence="13">
    <location>
        <begin position="51"/>
        <end position="70"/>
    </location>
</feature>
<dbReference type="GO" id="GO:0009425">
    <property type="term" value="C:bacterial-type flagellum basal body"/>
    <property type="evidence" value="ECO:0007669"/>
    <property type="project" value="UniProtKB-SubCell"/>
</dbReference>
<comment type="similarity">
    <text evidence="2 13">Belongs to the FliP/MopC/SpaP family.</text>
</comment>
<evidence type="ECO:0000313" key="16">
    <source>
        <dbReference type="Proteomes" id="UP000292423"/>
    </source>
</evidence>
<dbReference type="PANTHER" id="PTHR30587:SF0">
    <property type="entry name" value="FLAGELLAR BIOSYNTHETIC PROTEIN FLIP"/>
    <property type="match status" value="1"/>
</dbReference>
<name>A0A4Q7YLC5_9GAMM</name>
<keyword evidence="11" id="KW-0975">Bacterial flagellum</keyword>
<dbReference type="GO" id="GO:0044781">
    <property type="term" value="P:bacterial-type flagellum organization"/>
    <property type="evidence" value="ECO:0007669"/>
    <property type="project" value="UniProtKB-UniRule"/>
</dbReference>
<evidence type="ECO:0000256" key="7">
    <source>
        <dbReference type="ARBA" id="ARBA00022795"/>
    </source>
</evidence>
<evidence type="ECO:0000256" key="11">
    <source>
        <dbReference type="ARBA" id="ARBA00023143"/>
    </source>
</evidence>
<feature type="transmembrane region" description="Helical" evidence="13">
    <location>
        <begin position="186"/>
        <end position="212"/>
    </location>
</feature>
<reference evidence="15 16" key="1">
    <citation type="submission" date="2019-02" db="EMBL/GenBank/DDBJ databases">
        <title>Genomic Encyclopedia of Type Strains, Phase IV (KMG-IV): sequencing the most valuable type-strain genomes for metagenomic binning, comparative biology and taxonomic classification.</title>
        <authorList>
            <person name="Goeker M."/>
        </authorList>
    </citation>
    <scope>NUCLEOTIDE SEQUENCE [LARGE SCALE GENOMIC DNA]</scope>
    <source>
        <strain evidence="15 16">DSM 105135</strain>
    </source>
</reference>
<dbReference type="Pfam" id="PF00813">
    <property type="entry name" value="FliP"/>
    <property type="match status" value="1"/>
</dbReference>
<comment type="subcellular location">
    <subcellularLocation>
        <location evidence="13">Cell membrane</location>
        <topology evidence="13">Multi-pass membrane protein</topology>
    </subcellularLocation>
    <subcellularLocation>
        <location evidence="13">Bacterial flagellum basal body</location>
    </subcellularLocation>
</comment>
<keyword evidence="4 13" id="KW-0813">Transport</keyword>
<evidence type="ECO:0000256" key="3">
    <source>
        <dbReference type="ARBA" id="ARBA00021714"/>
    </source>
</evidence>
<dbReference type="PANTHER" id="PTHR30587">
    <property type="entry name" value="FLAGELLAR BIOSYNTHETIC PROTEIN FLIP"/>
    <property type="match status" value="1"/>
</dbReference>
<keyword evidence="8 13" id="KW-0653">Protein transport</keyword>
<keyword evidence="15" id="KW-0282">Flagellum</keyword>
<feature type="signal peptide" evidence="14">
    <location>
        <begin position="1"/>
        <end position="27"/>
    </location>
</feature>
<dbReference type="Proteomes" id="UP000292423">
    <property type="component" value="Unassembled WGS sequence"/>
</dbReference>
<evidence type="ECO:0000256" key="6">
    <source>
        <dbReference type="ARBA" id="ARBA00022692"/>
    </source>
</evidence>
<evidence type="ECO:0000256" key="10">
    <source>
        <dbReference type="ARBA" id="ARBA00023136"/>
    </source>
</evidence>
<dbReference type="EMBL" id="SHKX01000013">
    <property type="protein sequence ID" value="RZU38492.1"/>
    <property type="molecule type" value="Genomic_DNA"/>
</dbReference>
<keyword evidence="15" id="KW-0969">Cilium</keyword>
<evidence type="ECO:0000256" key="14">
    <source>
        <dbReference type="SAM" id="SignalP"/>
    </source>
</evidence>
<keyword evidence="6 13" id="KW-0812">Transmembrane</keyword>
<organism evidence="15 16">
    <name type="scientific">Fluviicoccus keumensis</name>
    <dbReference type="NCBI Taxonomy" id="1435465"/>
    <lineage>
        <taxon>Bacteria</taxon>
        <taxon>Pseudomonadati</taxon>
        <taxon>Pseudomonadota</taxon>
        <taxon>Gammaproteobacteria</taxon>
        <taxon>Moraxellales</taxon>
        <taxon>Moraxellaceae</taxon>
        <taxon>Fluviicoccus</taxon>
    </lineage>
</organism>
<protein>
    <recommendedName>
        <fullName evidence="3 13">Flagellar biosynthetic protein FliP</fullName>
    </recommendedName>
</protein>
<evidence type="ECO:0000256" key="8">
    <source>
        <dbReference type="ARBA" id="ARBA00022927"/>
    </source>
</evidence>
<evidence type="ECO:0000256" key="4">
    <source>
        <dbReference type="ARBA" id="ARBA00022448"/>
    </source>
</evidence>
<keyword evidence="16" id="KW-1185">Reference proteome</keyword>